<evidence type="ECO:0000313" key="3">
    <source>
        <dbReference type="Proteomes" id="UP001204643"/>
    </source>
</evidence>
<dbReference type="NCBIfam" id="TIGR04088">
    <property type="entry name" value="cognate_SipW"/>
    <property type="match status" value="1"/>
</dbReference>
<keyword evidence="1" id="KW-1133">Transmembrane helix</keyword>
<accession>A0AAW5L540</accession>
<feature type="non-terminal residue" evidence="2">
    <location>
        <position position="30"/>
    </location>
</feature>
<organism evidence="2 3">
    <name type="scientific">Bacillus cereus</name>
    <dbReference type="NCBI Taxonomy" id="1396"/>
    <lineage>
        <taxon>Bacteria</taxon>
        <taxon>Bacillati</taxon>
        <taxon>Bacillota</taxon>
        <taxon>Bacilli</taxon>
        <taxon>Bacillales</taxon>
        <taxon>Bacillaceae</taxon>
        <taxon>Bacillus</taxon>
        <taxon>Bacillus cereus group</taxon>
    </lineage>
</organism>
<dbReference type="InterPro" id="IPR022121">
    <property type="entry name" value="Peptidase_M73_camelysin"/>
</dbReference>
<dbReference type="EMBL" id="JANHEB010000431">
    <property type="protein sequence ID" value="MCQ6289408.1"/>
    <property type="molecule type" value="Genomic_DNA"/>
</dbReference>
<protein>
    <submittedName>
        <fullName evidence="2">CalY family protein</fullName>
    </submittedName>
</protein>
<comment type="caution">
    <text evidence="2">The sequence shown here is derived from an EMBL/GenBank/DDBJ whole genome shotgun (WGS) entry which is preliminary data.</text>
</comment>
<dbReference type="InterPro" id="IPR023833">
    <property type="entry name" value="Signal_pept_SipW-depend-type"/>
</dbReference>
<dbReference type="RefSeq" id="WP_256425706.1">
    <property type="nucleotide sequence ID" value="NZ_JANHEB010000431.1"/>
</dbReference>
<gene>
    <name evidence="2" type="ORF">NPM19_33455</name>
</gene>
<feature type="transmembrane region" description="Helical" evidence="1">
    <location>
        <begin position="7"/>
        <end position="29"/>
    </location>
</feature>
<dbReference type="AlphaFoldDB" id="A0AAW5L540"/>
<evidence type="ECO:0000256" key="1">
    <source>
        <dbReference type="SAM" id="Phobius"/>
    </source>
</evidence>
<reference evidence="2" key="1">
    <citation type="submission" date="2022-07" db="EMBL/GenBank/DDBJ databases">
        <title>Identification and characterization of Bacillus thuringiensis and other Bacillus cereus group isolates from spinach by whole genome sequencing.</title>
        <authorList>
            <person name="Zao X."/>
            <person name="Zervas A."/>
            <person name="Hendriks M."/>
            <person name="Rajkovic A."/>
            <person name="Van Overbeek L."/>
            <person name="Hendriksen N.B."/>
            <person name="Uyttendaele M."/>
        </authorList>
    </citation>
    <scope>NUCLEOTIDE SEQUENCE</scope>
    <source>
        <strain evidence="2">781001F-1</strain>
    </source>
</reference>
<keyword evidence="1" id="KW-0472">Membrane</keyword>
<dbReference type="Pfam" id="PF12389">
    <property type="entry name" value="Peptidase_M73"/>
    <property type="match status" value="1"/>
</dbReference>
<sequence>MSFKKKLGVGVISAALGLSFIGGGTYAYFS</sequence>
<evidence type="ECO:0000313" key="2">
    <source>
        <dbReference type="EMBL" id="MCQ6289408.1"/>
    </source>
</evidence>
<proteinExistence type="predicted"/>
<dbReference type="Proteomes" id="UP001204643">
    <property type="component" value="Unassembled WGS sequence"/>
</dbReference>
<name>A0AAW5L540_BACCE</name>
<keyword evidence="1" id="KW-0812">Transmembrane</keyword>